<feature type="domain" description="Fumarylacetoacetase-like C-terminal" evidence="2">
    <location>
        <begin position="60"/>
        <end position="250"/>
    </location>
</feature>
<dbReference type="Pfam" id="PF01557">
    <property type="entry name" value="FAA_hydrolase"/>
    <property type="match status" value="1"/>
</dbReference>
<name>A0A238XQP3_9RHOB</name>
<evidence type="ECO:0000313" key="3">
    <source>
        <dbReference type="EMBL" id="SNR61002.1"/>
    </source>
</evidence>
<dbReference type="InterPro" id="IPR036663">
    <property type="entry name" value="Fumarylacetoacetase_C_sf"/>
</dbReference>
<dbReference type="Proteomes" id="UP000198417">
    <property type="component" value="Unassembled WGS sequence"/>
</dbReference>
<dbReference type="PANTHER" id="PTHR11820:SF7">
    <property type="entry name" value="ACYLPYRUVASE FAHD1, MITOCHONDRIAL"/>
    <property type="match status" value="1"/>
</dbReference>
<accession>A0A238XQP3</accession>
<organism evidence="3 4">
    <name type="scientific">Puniceibacterium sediminis</name>
    <dbReference type="NCBI Taxonomy" id="1608407"/>
    <lineage>
        <taxon>Bacteria</taxon>
        <taxon>Pseudomonadati</taxon>
        <taxon>Pseudomonadota</taxon>
        <taxon>Alphaproteobacteria</taxon>
        <taxon>Rhodobacterales</taxon>
        <taxon>Paracoccaceae</taxon>
        <taxon>Puniceibacterium</taxon>
    </lineage>
</organism>
<reference evidence="3 4" key="1">
    <citation type="submission" date="2017-06" db="EMBL/GenBank/DDBJ databases">
        <authorList>
            <person name="Kim H.J."/>
            <person name="Triplett B.A."/>
        </authorList>
    </citation>
    <scope>NUCLEOTIDE SEQUENCE [LARGE SCALE GENOMIC DNA]</scope>
    <source>
        <strain evidence="3 4">DSM 29052</strain>
    </source>
</reference>
<gene>
    <name evidence="3" type="ORF">SAMN06265370_11299</name>
</gene>
<evidence type="ECO:0000313" key="4">
    <source>
        <dbReference type="Proteomes" id="UP000198417"/>
    </source>
</evidence>
<dbReference type="AlphaFoldDB" id="A0A238XQP3"/>
<proteinExistence type="predicted"/>
<keyword evidence="1" id="KW-0479">Metal-binding</keyword>
<protein>
    <submittedName>
        <fullName evidence="3">2-keto-4-pentenoate hydratase/2-oxohepta-3-ene-1,7-dioic acid hydratase (Catechol pathway)</fullName>
    </submittedName>
</protein>
<evidence type="ECO:0000259" key="2">
    <source>
        <dbReference type="Pfam" id="PF01557"/>
    </source>
</evidence>
<dbReference type="SUPFAM" id="SSF56529">
    <property type="entry name" value="FAH"/>
    <property type="match status" value="1"/>
</dbReference>
<sequence>MEWARATCADGRIVTGVISEGMLHPRLYLGSDEATDMPEDLAAVTLLPPCVPGKFIGLWNNFHAAATRNNWTPPEHPLYFLKPDTSLSGPAATVTIPATAGRILFEGELGIVIGQTCRNISAEDAAAAIMGYTCVNDLTSIDILNADPSFPQWTRAKGFDGFGVIGPVIATGLDWQDLTIKVLVNGRERQSYPAADMIIPPSQIVSALSQDMTLNPCDVIACGTSVGARPVKAGDQVDVVIEGIGTLGVTMAAEETQG</sequence>
<dbReference type="GO" id="GO:0018773">
    <property type="term" value="F:acetylpyruvate hydrolase activity"/>
    <property type="evidence" value="ECO:0007669"/>
    <property type="project" value="TreeGrafter"/>
</dbReference>
<evidence type="ECO:0000256" key="1">
    <source>
        <dbReference type="ARBA" id="ARBA00022723"/>
    </source>
</evidence>
<dbReference type="OrthoDB" id="5197601at2"/>
<dbReference type="InterPro" id="IPR011234">
    <property type="entry name" value="Fumarylacetoacetase-like_C"/>
</dbReference>
<keyword evidence="4" id="KW-1185">Reference proteome</keyword>
<dbReference type="EMBL" id="FZNN01000012">
    <property type="protein sequence ID" value="SNR61002.1"/>
    <property type="molecule type" value="Genomic_DNA"/>
</dbReference>
<dbReference type="RefSeq" id="WP_089271409.1">
    <property type="nucleotide sequence ID" value="NZ_FZNN01000012.1"/>
</dbReference>
<dbReference type="GO" id="GO:0046872">
    <property type="term" value="F:metal ion binding"/>
    <property type="evidence" value="ECO:0007669"/>
    <property type="project" value="UniProtKB-KW"/>
</dbReference>
<dbReference type="PANTHER" id="PTHR11820">
    <property type="entry name" value="ACYLPYRUVASE"/>
    <property type="match status" value="1"/>
</dbReference>
<dbReference type="Gene3D" id="3.90.850.10">
    <property type="entry name" value="Fumarylacetoacetase-like, C-terminal domain"/>
    <property type="match status" value="1"/>
</dbReference>